<accession>V6Z0R0</accession>
<organism evidence="1 2">
    <name type="scientific">Streptococcus agalactiae LMG 14747</name>
    <dbReference type="NCBI Taxonomy" id="1154860"/>
    <lineage>
        <taxon>Bacteria</taxon>
        <taxon>Bacillati</taxon>
        <taxon>Bacillota</taxon>
        <taxon>Bacilli</taxon>
        <taxon>Lactobacillales</taxon>
        <taxon>Streptococcaceae</taxon>
        <taxon>Streptococcus</taxon>
    </lineage>
</organism>
<dbReference type="EMBL" id="ANQC01000009">
    <property type="protein sequence ID" value="ESV53801.1"/>
    <property type="molecule type" value="Genomic_DNA"/>
</dbReference>
<evidence type="ECO:0008006" key="3">
    <source>
        <dbReference type="Google" id="ProtNLM"/>
    </source>
</evidence>
<comment type="caution">
    <text evidence="1">The sequence shown here is derived from an EMBL/GenBank/DDBJ whole genome shotgun (WGS) entry which is preliminary data.</text>
</comment>
<dbReference type="Proteomes" id="UP000018482">
    <property type="component" value="Unassembled WGS sequence"/>
</dbReference>
<reference evidence="1 2" key="1">
    <citation type="submission" date="2013-05" db="EMBL/GenBank/DDBJ databases">
        <authorList>
            <person name="Richards V.P."/>
            <person name="Durkin S.A.S."/>
            <person name="Kim M."/>
            <person name="Pavinski Bitar P.D."/>
            <person name="Stanhope M.J."/>
            <person name="Town C.D."/>
            <person name="Venter J.C."/>
        </authorList>
    </citation>
    <scope>NUCLEOTIDE SEQUENCE [LARGE SCALE GENOMIC DNA]</scope>
    <source>
        <strain evidence="1 2">LMG 14747</strain>
    </source>
</reference>
<evidence type="ECO:0000313" key="1">
    <source>
        <dbReference type="EMBL" id="ESV53801.1"/>
    </source>
</evidence>
<sequence>MNKEKLEYQTLVANLLTIISALDIVADDLDDLAEVEPSTRIMLELAVRDLNHLYIEHNERSEGKEKTHH</sequence>
<protein>
    <recommendedName>
        <fullName evidence="3">Phage protein</fullName>
    </recommendedName>
</protein>
<dbReference type="AlphaFoldDB" id="V6Z0R0"/>
<proteinExistence type="predicted"/>
<evidence type="ECO:0000313" key="2">
    <source>
        <dbReference type="Proteomes" id="UP000018482"/>
    </source>
</evidence>
<gene>
    <name evidence="1" type="ORF">SAG0136_00685</name>
</gene>
<name>V6Z0R0_STRAG</name>